<gene>
    <name evidence="1" type="ORF">POPTR_008G082000</name>
</gene>
<organism evidence="1 2">
    <name type="scientific">Populus trichocarpa</name>
    <name type="common">Western balsam poplar</name>
    <name type="synonym">Populus balsamifera subsp. trichocarpa</name>
    <dbReference type="NCBI Taxonomy" id="3694"/>
    <lineage>
        <taxon>Eukaryota</taxon>
        <taxon>Viridiplantae</taxon>
        <taxon>Streptophyta</taxon>
        <taxon>Embryophyta</taxon>
        <taxon>Tracheophyta</taxon>
        <taxon>Spermatophyta</taxon>
        <taxon>Magnoliopsida</taxon>
        <taxon>eudicotyledons</taxon>
        <taxon>Gunneridae</taxon>
        <taxon>Pentapetalae</taxon>
        <taxon>rosids</taxon>
        <taxon>fabids</taxon>
        <taxon>Malpighiales</taxon>
        <taxon>Salicaceae</taxon>
        <taxon>Saliceae</taxon>
        <taxon>Populus</taxon>
    </lineage>
</organism>
<accession>B9HI34</accession>
<sequence>MQMIINSQPVHPFDLSIFRPREHNAINRPCIFLCLIMKVRGFHTEIFGIPFFVVSSSI</sequence>
<dbReference type="EMBL" id="CM009297">
    <property type="protein sequence ID" value="PNT23457.1"/>
    <property type="molecule type" value="Genomic_DNA"/>
</dbReference>
<dbReference type="Proteomes" id="UP000006729">
    <property type="component" value="Chromosome 8"/>
</dbReference>
<name>B9HI34_POPTR</name>
<dbReference type="HOGENOM" id="CLU_2982633_0_0_1"/>
<evidence type="ECO:0000313" key="1">
    <source>
        <dbReference type="EMBL" id="PNT23457.1"/>
    </source>
</evidence>
<proteinExistence type="predicted"/>
<dbReference type="InParanoid" id="B9HI34"/>
<protein>
    <submittedName>
        <fullName evidence="1">Uncharacterized protein</fullName>
    </submittedName>
</protein>
<evidence type="ECO:0000313" key="2">
    <source>
        <dbReference type="Proteomes" id="UP000006729"/>
    </source>
</evidence>
<reference evidence="1 2" key="1">
    <citation type="journal article" date="2006" name="Science">
        <title>The genome of black cottonwood, Populus trichocarpa (Torr. &amp; Gray).</title>
        <authorList>
            <person name="Tuskan G.A."/>
            <person name="Difazio S."/>
            <person name="Jansson S."/>
            <person name="Bohlmann J."/>
            <person name="Grigoriev I."/>
            <person name="Hellsten U."/>
            <person name="Putnam N."/>
            <person name="Ralph S."/>
            <person name="Rombauts S."/>
            <person name="Salamov A."/>
            <person name="Schein J."/>
            <person name="Sterck L."/>
            <person name="Aerts A."/>
            <person name="Bhalerao R.R."/>
            <person name="Bhalerao R.P."/>
            <person name="Blaudez D."/>
            <person name="Boerjan W."/>
            <person name="Brun A."/>
            <person name="Brunner A."/>
            <person name="Busov V."/>
            <person name="Campbell M."/>
            <person name="Carlson J."/>
            <person name="Chalot M."/>
            <person name="Chapman J."/>
            <person name="Chen G.L."/>
            <person name="Cooper D."/>
            <person name="Coutinho P.M."/>
            <person name="Couturier J."/>
            <person name="Covert S."/>
            <person name="Cronk Q."/>
            <person name="Cunningham R."/>
            <person name="Davis J."/>
            <person name="Degroeve S."/>
            <person name="Dejardin A."/>
            <person name="Depamphilis C."/>
            <person name="Detter J."/>
            <person name="Dirks B."/>
            <person name="Dubchak I."/>
            <person name="Duplessis S."/>
            <person name="Ehlting J."/>
            <person name="Ellis B."/>
            <person name="Gendler K."/>
            <person name="Goodstein D."/>
            <person name="Gribskov M."/>
            <person name="Grimwood J."/>
            <person name="Groover A."/>
            <person name="Gunter L."/>
            <person name="Hamberger B."/>
            <person name="Heinze B."/>
            <person name="Helariutta Y."/>
            <person name="Henrissat B."/>
            <person name="Holligan D."/>
            <person name="Holt R."/>
            <person name="Huang W."/>
            <person name="Islam-Faridi N."/>
            <person name="Jones S."/>
            <person name="Jones-Rhoades M."/>
            <person name="Jorgensen R."/>
            <person name="Joshi C."/>
            <person name="Kangasjarvi J."/>
            <person name="Karlsson J."/>
            <person name="Kelleher C."/>
            <person name="Kirkpatrick R."/>
            <person name="Kirst M."/>
            <person name="Kohler A."/>
            <person name="Kalluri U."/>
            <person name="Larimer F."/>
            <person name="Leebens-Mack J."/>
            <person name="Leple J.C."/>
            <person name="Locascio P."/>
            <person name="Lou Y."/>
            <person name="Lucas S."/>
            <person name="Martin F."/>
            <person name="Montanini B."/>
            <person name="Napoli C."/>
            <person name="Nelson D.R."/>
            <person name="Nelson C."/>
            <person name="Nieminen K."/>
            <person name="Nilsson O."/>
            <person name="Pereda V."/>
            <person name="Peter G."/>
            <person name="Philippe R."/>
            <person name="Pilate G."/>
            <person name="Poliakov A."/>
            <person name="Razumovskaya J."/>
            <person name="Richardson P."/>
            <person name="Rinaldi C."/>
            <person name="Ritland K."/>
            <person name="Rouze P."/>
            <person name="Ryaboy D."/>
            <person name="Schmutz J."/>
            <person name="Schrader J."/>
            <person name="Segerman B."/>
            <person name="Shin H."/>
            <person name="Siddiqui A."/>
            <person name="Sterky F."/>
            <person name="Terry A."/>
            <person name="Tsai C.J."/>
            <person name="Uberbacher E."/>
            <person name="Unneberg P."/>
            <person name="Vahala J."/>
            <person name="Wall K."/>
            <person name="Wessler S."/>
            <person name="Yang G."/>
            <person name="Yin T."/>
            <person name="Douglas C."/>
            <person name="Marra M."/>
            <person name="Sandberg G."/>
            <person name="Van de Peer Y."/>
            <person name="Rokhsar D."/>
        </authorList>
    </citation>
    <scope>NUCLEOTIDE SEQUENCE [LARGE SCALE GENOMIC DNA]</scope>
    <source>
        <strain evidence="2">cv. Nisqually</strain>
    </source>
</reference>
<keyword evidence="2" id="KW-1185">Reference proteome</keyword>
<dbReference type="AlphaFoldDB" id="B9HI34"/>
<dbReference type="Gramene" id="Potri.008G082000.1.v4.1">
    <property type="protein sequence ID" value="Potri.008G082000.1.v4.1"/>
    <property type="gene ID" value="Potri.008G082000.v4.1"/>
</dbReference>